<feature type="region of interest" description="Disordered" evidence="7">
    <location>
        <begin position="973"/>
        <end position="1018"/>
    </location>
</feature>
<feature type="repeat" description="NHL" evidence="6">
    <location>
        <begin position="1221"/>
        <end position="1264"/>
    </location>
</feature>
<sequence length="1355" mass="147134">MEQFEQLLTCCVCLDRYRIPKLLPCQHSFCMEPCMEGLVDYVRRQVKCPECRAEHRIPYNGVQAFPTNVTLQRFLELHIEITGELPDPTSGQIMERCGVCSEKSYLNPCAHCEKKICDDCKSAHMDILRREITRFNSQIRRSLHRLQDSLALIEKNMVCLQTNCASTTEEIDEIYLRITKAIKDRADQLKQEIDRYLTIELRNLKTLKENLDGEISNINSNCDIVDKYMNETVEWDDCELMDTKEIFLKTVEFLRHFEYENSDYSRRVRFMVSIDPNQLVLNLATFGDLNIAPHSNAGGMSGSSHLAPPSSLQPGLMRSKSDHRLATQFRQQEERIGYNDEPVLGGRKFGERPVRVNNERDRYGDSGSSRYGRSGAGGDYDYGENDYDDSSSRTGKSRFRSRFVRSHQNDDSDNEEKQQQRLEEKKLKDKVRDGEDASRGQLSGIIRLSDCARVIQRLADIGKEKKEKKVDASAQAAIQAAIQAQKASMQRPKQNPPATQRQVSEDDEINHIKRQNKNAPSSSTAASAAATATATETERPTVDRVSALKRNSVVASSGNSDDSDHAPNSSSPVNRTPPRSEAVSDSDEESDGSPTPPIQQSKPAAPVPAQVAAVKKTTRSGSSDSTASTESSASSAAAGRAPSAARFSVSRESPARTSRPTAGTSATTTASTAATTGTTTTEKKPFVSRFLPQHTTAPAEKSKVESDSSSEEETSTEESEDEEVDVKKPSASSASKPTSSAATSGYSAGSSTTSSYRDRLDSRRSSRDDTASKNSSAYATPSSSSTATSSGYGGSTSAAARARDTDTDRYGSGASGSSYTSRFLNKSKSSAIVSQPSLSTPNASFDEDANGTGDDSDSRYGTGRSRYLAMKERRNRLARSRSSHQFGNDDDDVDEPVSPTTASPSAYLASRYSGYGGTDLSRSRSSHALKSRDSSPVNERTSSRSGAGASTSNADNKDGEALSSWARYLKNKYGSKSSKDTPSSSGRDNLGSSSTSTALPSSSHGASGSSRSHAASDVSRRLSLGLPLRQVSELGSSDDDASKNGLGSPTSPMVAAAAHGMAGVAGTSPKQLYLRKRQQLFQLGGRGSEPGSFTWPRGLAVGPDNSIVVADSSNHRVQVFDSNGIFVKQFGEYGNGEGEFDCLAGVAVNRIGQYIIADRYNHRIQVLDPQGRFLRAFGSQGTADGKFNYPWGVTTDALGFIYVCDKENHRVQVFQSDGSFVGKFGTCGRGEGQLEHPHYIAVSNTNRVIVSDSNNHRIQIFDVNGKVLSTFGGEGSDDGQFKFPRGVAVDDQGYIFVADSGNNRIQIFNPDGSFLKTFGSWGSGDSEFKGLEGVAIMSNGNILVCDRENHRVQVF</sequence>
<feature type="repeat" description="NHL" evidence="6">
    <location>
        <begin position="1315"/>
        <end position="1355"/>
    </location>
</feature>
<dbReference type="EnsemblMetazoa" id="SCAU010209-RD">
    <property type="protein sequence ID" value="SCAU010209-PD"/>
    <property type="gene ID" value="SCAU010209"/>
</dbReference>
<feature type="compositionally biased region" description="Basic and acidic residues" evidence="7">
    <location>
        <begin position="756"/>
        <end position="771"/>
    </location>
</feature>
<dbReference type="InterPro" id="IPR013083">
    <property type="entry name" value="Znf_RING/FYVE/PHD"/>
</dbReference>
<feature type="repeat" description="NHL" evidence="6">
    <location>
        <begin position="1268"/>
        <end position="1311"/>
    </location>
</feature>
<feature type="compositionally biased region" description="Low complexity" evidence="7">
    <location>
        <begin position="661"/>
        <end position="680"/>
    </location>
</feature>
<feature type="compositionally biased region" description="Low complexity" evidence="7">
    <location>
        <begin position="775"/>
        <end position="800"/>
    </location>
</feature>
<keyword evidence="3 5" id="KW-0863">Zinc-finger</keyword>
<dbReference type="InterPro" id="IPR001258">
    <property type="entry name" value="NHL_repeat"/>
</dbReference>
<dbReference type="FunFam" id="3.30.40.10:FF:000185">
    <property type="entry name" value="RING finger protein nhl-1"/>
    <property type="match status" value="1"/>
</dbReference>
<dbReference type="Gene3D" id="3.30.40.10">
    <property type="entry name" value="Zinc/RING finger domain, C3HC4 (zinc finger)"/>
    <property type="match status" value="1"/>
</dbReference>
<dbReference type="PROSITE" id="PS51125">
    <property type="entry name" value="NHL"/>
    <property type="match status" value="6"/>
</dbReference>
<keyword evidence="2" id="KW-0677">Repeat</keyword>
<evidence type="ECO:0000259" key="8">
    <source>
        <dbReference type="PROSITE" id="PS50089"/>
    </source>
</evidence>
<feature type="compositionally biased region" description="Basic residues" evidence="7">
    <location>
        <begin position="873"/>
        <end position="882"/>
    </location>
</feature>
<organism evidence="9 10">
    <name type="scientific">Stomoxys calcitrans</name>
    <name type="common">Stable fly</name>
    <name type="synonym">Conops calcitrans</name>
    <dbReference type="NCBI Taxonomy" id="35570"/>
    <lineage>
        <taxon>Eukaryota</taxon>
        <taxon>Metazoa</taxon>
        <taxon>Ecdysozoa</taxon>
        <taxon>Arthropoda</taxon>
        <taxon>Hexapoda</taxon>
        <taxon>Insecta</taxon>
        <taxon>Pterygota</taxon>
        <taxon>Neoptera</taxon>
        <taxon>Endopterygota</taxon>
        <taxon>Diptera</taxon>
        <taxon>Brachycera</taxon>
        <taxon>Muscomorpha</taxon>
        <taxon>Muscoidea</taxon>
        <taxon>Muscidae</taxon>
        <taxon>Stomoxys</taxon>
    </lineage>
</organism>
<evidence type="ECO:0000256" key="7">
    <source>
        <dbReference type="SAM" id="MobiDB-lite"/>
    </source>
</evidence>
<feature type="region of interest" description="Disordered" evidence="7">
    <location>
        <begin position="299"/>
        <end position="318"/>
    </location>
</feature>
<dbReference type="InterPro" id="IPR018957">
    <property type="entry name" value="Znf_C3HC4_RING-type"/>
</dbReference>
<dbReference type="OrthoDB" id="342730at2759"/>
<feature type="compositionally biased region" description="Acidic residues" evidence="7">
    <location>
        <begin position="708"/>
        <end position="724"/>
    </location>
</feature>
<dbReference type="STRING" id="35570.A0A1I8PQM2"/>
<proteinExistence type="predicted"/>
<dbReference type="KEGG" id="scac:106091788"/>
<dbReference type="GO" id="GO:0005634">
    <property type="term" value="C:nucleus"/>
    <property type="evidence" value="ECO:0007669"/>
    <property type="project" value="UniProtKB-ARBA"/>
</dbReference>
<evidence type="ECO:0000256" key="3">
    <source>
        <dbReference type="ARBA" id="ARBA00022771"/>
    </source>
</evidence>
<feature type="compositionally biased region" description="Low complexity" evidence="7">
    <location>
        <begin position="729"/>
        <end position="755"/>
    </location>
</feature>
<dbReference type="GO" id="GO:0008270">
    <property type="term" value="F:zinc ion binding"/>
    <property type="evidence" value="ECO:0007669"/>
    <property type="project" value="UniProtKB-KW"/>
</dbReference>
<evidence type="ECO:0000313" key="9">
    <source>
        <dbReference type="EnsemblMetazoa" id="SCAU010209-PD"/>
    </source>
</evidence>
<evidence type="ECO:0000256" key="5">
    <source>
        <dbReference type="PROSITE-ProRule" id="PRU00175"/>
    </source>
</evidence>
<dbReference type="Gene3D" id="2.120.10.30">
    <property type="entry name" value="TolB, C-terminal domain"/>
    <property type="match status" value="3"/>
</dbReference>
<dbReference type="EnsemblMetazoa" id="SCAU010209-RB">
    <property type="protein sequence ID" value="SCAU010209-PB"/>
    <property type="gene ID" value="SCAU010209"/>
</dbReference>
<feature type="domain" description="RING-type" evidence="8">
    <location>
        <begin position="10"/>
        <end position="52"/>
    </location>
</feature>
<evidence type="ECO:0000256" key="6">
    <source>
        <dbReference type="PROSITE-ProRule" id="PRU00504"/>
    </source>
</evidence>
<feature type="compositionally biased region" description="Polar residues" evidence="7">
    <location>
        <begin position="553"/>
        <end position="574"/>
    </location>
</feature>
<gene>
    <name evidence="9" type="primary">106091788</name>
</gene>
<feature type="region of interest" description="Disordered" evidence="7">
    <location>
        <begin position="330"/>
        <end position="439"/>
    </location>
</feature>
<keyword evidence="1" id="KW-0479">Metal-binding</keyword>
<feature type="region of interest" description="Disordered" evidence="7">
    <location>
        <begin position="1031"/>
        <end position="1053"/>
    </location>
</feature>
<dbReference type="SUPFAM" id="SSF57850">
    <property type="entry name" value="RING/U-box"/>
    <property type="match status" value="1"/>
</dbReference>
<dbReference type="Proteomes" id="UP000095300">
    <property type="component" value="Unassembled WGS sequence"/>
</dbReference>
<feature type="compositionally biased region" description="Low complexity" evidence="7">
    <location>
        <begin position="599"/>
        <end position="648"/>
    </location>
</feature>
<dbReference type="FunFam" id="2.120.10.30:FF:000037">
    <property type="entry name" value="Uncharacterized protein, isoform E"/>
    <property type="match status" value="1"/>
</dbReference>
<feature type="compositionally biased region" description="Basic residues" evidence="7">
    <location>
        <begin position="395"/>
        <end position="405"/>
    </location>
</feature>
<protein>
    <recommendedName>
        <fullName evidence="8">RING-type domain-containing protein</fullName>
    </recommendedName>
</protein>
<dbReference type="PANTHER" id="PTHR24104">
    <property type="entry name" value="E3 UBIQUITIN-PROTEIN LIGASE NHLRC1-RELATED"/>
    <property type="match status" value="1"/>
</dbReference>
<dbReference type="VEuPathDB" id="VectorBase:SCAU010209"/>
<reference evidence="10" key="1">
    <citation type="submission" date="2015-05" db="EMBL/GenBank/DDBJ databases">
        <authorList>
            <person name="Wilson R.K."/>
            <person name="Warren W.C."/>
            <person name="Olafson P."/>
        </authorList>
    </citation>
    <scope>NUCLEOTIDE SEQUENCE [LARGE SCALE GENOMIC DNA]</scope>
    <source>
        <strain evidence="10">USDA</strain>
    </source>
</reference>
<evidence type="ECO:0000256" key="2">
    <source>
        <dbReference type="ARBA" id="ARBA00022737"/>
    </source>
</evidence>
<name>A0A1I8PQM2_STOCA</name>
<dbReference type="CDD" id="cd14954">
    <property type="entry name" value="NHL_TRIM71_like"/>
    <property type="match status" value="1"/>
</dbReference>
<dbReference type="FunFam" id="2.120.10.30:FF:000013">
    <property type="entry name" value="E3 ubiquitin-protein ligase TRIM71"/>
    <property type="match status" value="2"/>
</dbReference>
<feature type="repeat" description="NHL" evidence="6">
    <location>
        <begin position="1080"/>
        <end position="1123"/>
    </location>
</feature>
<dbReference type="InterPro" id="IPR001841">
    <property type="entry name" value="Znf_RING"/>
</dbReference>
<dbReference type="SMART" id="SM00184">
    <property type="entry name" value="RING"/>
    <property type="match status" value="1"/>
</dbReference>
<dbReference type="Pfam" id="PF00097">
    <property type="entry name" value="zf-C3HC4"/>
    <property type="match status" value="1"/>
</dbReference>
<feature type="compositionally biased region" description="Low complexity" evidence="7">
    <location>
        <begin position="943"/>
        <end position="952"/>
    </location>
</feature>
<dbReference type="PANTHER" id="PTHR24104:SF47">
    <property type="entry name" value="E3 UBIQUITIN-PROTEIN LIGASE NHLRC1"/>
    <property type="match status" value="1"/>
</dbReference>
<feature type="region of interest" description="Disordered" evidence="7">
    <location>
        <begin position="481"/>
        <end position="959"/>
    </location>
</feature>
<evidence type="ECO:0000256" key="1">
    <source>
        <dbReference type="ARBA" id="ARBA00022723"/>
    </source>
</evidence>
<feature type="compositionally biased region" description="Low complexity" evidence="7">
    <location>
        <begin position="980"/>
        <end position="1017"/>
    </location>
</feature>
<keyword evidence="10" id="KW-1185">Reference proteome</keyword>
<feature type="repeat" description="NHL" evidence="6">
    <location>
        <begin position="1177"/>
        <end position="1217"/>
    </location>
</feature>
<dbReference type="GO" id="GO:0060255">
    <property type="term" value="P:regulation of macromolecule metabolic process"/>
    <property type="evidence" value="ECO:0007669"/>
    <property type="project" value="UniProtKB-ARBA"/>
</dbReference>
<feature type="compositionally biased region" description="Low complexity" evidence="7">
    <location>
        <begin position="521"/>
        <end position="535"/>
    </location>
</feature>
<dbReference type="InterPro" id="IPR050952">
    <property type="entry name" value="TRIM-NHL_E3_ligases"/>
</dbReference>
<feature type="compositionally biased region" description="Basic and acidic residues" evidence="7">
    <location>
        <begin position="407"/>
        <end position="438"/>
    </location>
</feature>
<reference evidence="9" key="2">
    <citation type="submission" date="2020-05" db="UniProtKB">
        <authorList>
            <consortium name="EnsemblMetazoa"/>
        </authorList>
    </citation>
    <scope>IDENTIFICATION</scope>
    <source>
        <strain evidence="9">USDA</strain>
    </source>
</reference>
<dbReference type="PROSITE" id="PS50089">
    <property type="entry name" value="ZF_RING_2"/>
    <property type="match status" value="1"/>
</dbReference>
<dbReference type="GO" id="GO:0000209">
    <property type="term" value="P:protein polyubiquitination"/>
    <property type="evidence" value="ECO:0007669"/>
    <property type="project" value="TreeGrafter"/>
</dbReference>
<dbReference type="GO" id="GO:0061630">
    <property type="term" value="F:ubiquitin protein ligase activity"/>
    <property type="evidence" value="ECO:0007669"/>
    <property type="project" value="TreeGrafter"/>
</dbReference>
<dbReference type="InterPro" id="IPR011042">
    <property type="entry name" value="6-blade_b-propeller_TolB-like"/>
</dbReference>
<feature type="compositionally biased region" description="Polar residues" evidence="7">
    <location>
        <begin position="491"/>
        <end position="502"/>
    </location>
</feature>
<accession>A0A1I8PQM2</accession>
<feature type="compositionally biased region" description="Basic and acidic residues" evidence="7">
    <location>
        <begin position="348"/>
        <end position="364"/>
    </location>
</feature>
<feature type="compositionally biased region" description="Polar residues" evidence="7">
    <location>
        <begin position="819"/>
        <end position="843"/>
    </location>
</feature>
<dbReference type="Pfam" id="PF01436">
    <property type="entry name" value="NHL"/>
    <property type="match status" value="6"/>
</dbReference>
<evidence type="ECO:0000256" key="4">
    <source>
        <dbReference type="ARBA" id="ARBA00022833"/>
    </source>
</evidence>
<dbReference type="GO" id="GO:0043161">
    <property type="term" value="P:proteasome-mediated ubiquitin-dependent protein catabolic process"/>
    <property type="evidence" value="ECO:0007669"/>
    <property type="project" value="TreeGrafter"/>
</dbReference>
<feature type="repeat" description="NHL" evidence="6">
    <location>
        <begin position="1127"/>
        <end position="1170"/>
    </location>
</feature>
<keyword evidence="4" id="KW-0862">Zinc</keyword>
<dbReference type="CDD" id="cd16524">
    <property type="entry name" value="RING-HC_NHL-1-like"/>
    <property type="match status" value="1"/>
</dbReference>
<dbReference type="SUPFAM" id="SSF101898">
    <property type="entry name" value="NHL repeat"/>
    <property type="match status" value="1"/>
</dbReference>
<evidence type="ECO:0000313" key="10">
    <source>
        <dbReference type="Proteomes" id="UP000095300"/>
    </source>
</evidence>